<evidence type="ECO:0000313" key="2">
    <source>
        <dbReference type="EMBL" id="EUN33184.1"/>
    </source>
</evidence>
<name>W7F1Z8_BIPV3</name>
<feature type="chain" id="PRO_5004892165" evidence="1">
    <location>
        <begin position="19"/>
        <end position="150"/>
    </location>
</feature>
<dbReference type="RefSeq" id="XP_014562499.1">
    <property type="nucleotide sequence ID" value="XM_014707013.1"/>
</dbReference>
<organism evidence="2 3">
    <name type="scientific">Bipolaris victoriae (strain FI3)</name>
    <name type="common">Victoria blight of oats agent</name>
    <name type="synonym">Cochliobolus victoriae</name>
    <dbReference type="NCBI Taxonomy" id="930091"/>
    <lineage>
        <taxon>Eukaryota</taxon>
        <taxon>Fungi</taxon>
        <taxon>Dikarya</taxon>
        <taxon>Ascomycota</taxon>
        <taxon>Pezizomycotina</taxon>
        <taxon>Dothideomycetes</taxon>
        <taxon>Pleosporomycetidae</taxon>
        <taxon>Pleosporales</taxon>
        <taxon>Pleosporineae</taxon>
        <taxon>Pleosporaceae</taxon>
        <taxon>Bipolaris</taxon>
    </lineage>
</organism>
<dbReference type="HOGENOM" id="CLU_1740177_0_0_1"/>
<dbReference type="InterPro" id="IPR045469">
    <property type="entry name" value="Nis1"/>
</dbReference>
<protein>
    <submittedName>
        <fullName evidence="2">Uncharacterized protein</fullName>
    </submittedName>
</protein>
<reference evidence="2 3" key="1">
    <citation type="journal article" date="2013" name="PLoS Genet.">
        <title>Comparative genome structure, secondary metabolite, and effector coding capacity across Cochliobolus pathogens.</title>
        <authorList>
            <person name="Condon B.J."/>
            <person name="Leng Y."/>
            <person name="Wu D."/>
            <person name="Bushley K.E."/>
            <person name="Ohm R.A."/>
            <person name="Otillar R."/>
            <person name="Martin J."/>
            <person name="Schackwitz W."/>
            <person name="Grimwood J."/>
            <person name="MohdZainudin N."/>
            <person name="Xue C."/>
            <person name="Wang R."/>
            <person name="Manning V.A."/>
            <person name="Dhillon B."/>
            <person name="Tu Z.J."/>
            <person name="Steffenson B.J."/>
            <person name="Salamov A."/>
            <person name="Sun H."/>
            <person name="Lowry S."/>
            <person name="LaButti K."/>
            <person name="Han J."/>
            <person name="Copeland A."/>
            <person name="Lindquist E."/>
            <person name="Barry K."/>
            <person name="Schmutz J."/>
            <person name="Baker S.E."/>
            <person name="Ciuffetti L.M."/>
            <person name="Grigoriev I.V."/>
            <person name="Zhong S."/>
            <person name="Turgeon B.G."/>
        </authorList>
    </citation>
    <scope>NUCLEOTIDE SEQUENCE [LARGE SCALE GENOMIC DNA]</scope>
    <source>
        <strain evidence="2 3">FI3</strain>
    </source>
</reference>
<dbReference type="OrthoDB" id="3913322at2759"/>
<feature type="signal peptide" evidence="1">
    <location>
        <begin position="1"/>
        <end position="18"/>
    </location>
</feature>
<dbReference type="EMBL" id="KI968691">
    <property type="protein sequence ID" value="EUN33184.1"/>
    <property type="molecule type" value="Genomic_DNA"/>
</dbReference>
<accession>W7F1Z8</accession>
<keyword evidence="3" id="KW-1185">Reference proteome</keyword>
<dbReference type="Pfam" id="PF19271">
    <property type="entry name" value="Nis1"/>
    <property type="match status" value="1"/>
</dbReference>
<evidence type="ECO:0000256" key="1">
    <source>
        <dbReference type="SAM" id="SignalP"/>
    </source>
</evidence>
<dbReference type="AlphaFoldDB" id="W7F1Z8"/>
<gene>
    <name evidence="2" type="ORF">COCVIDRAFT_11106</name>
</gene>
<dbReference type="GeneID" id="26249910"/>
<evidence type="ECO:0000313" key="3">
    <source>
        <dbReference type="Proteomes" id="UP000054337"/>
    </source>
</evidence>
<keyword evidence="1" id="KW-0732">Signal</keyword>
<dbReference type="Proteomes" id="UP000054337">
    <property type="component" value="Unassembled WGS sequence"/>
</dbReference>
<proteinExistence type="predicted"/>
<sequence>MRLTPITLALTTLSTTSAFISGITVPATIAPNKPYTITFDERFDSSNLWTDVAVTWGYNNPPGSINSVGQYATIYHLPPNPKQAPVKLTTTAPDHIQLFNKQKKIEIVAAVFTVGSFVGNVGFTTFNVTVDVGDKVSDKLVSSTGFLVAP</sequence>